<dbReference type="Proteomes" id="UP000814033">
    <property type="component" value="Unassembled WGS sequence"/>
</dbReference>
<gene>
    <name evidence="1" type="ORF">FA95DRAFT_916012</name>
</gene>
<organism evidence="1 2">
    <name type="scientific">Auriscalpium vulgare</name>
    <dbReference type="NCBI Taxonomy" id="40419"/>
    <lineage>
        <taxon>Eukaryota</taxon>
        <taxon>Fungi</taxon>
        <taxon>Dikarya</taxon>
        <taxon>Basidiomycota</taxon>
        <taxon>Agaricomycotina</taxon>
        <taxon>Agaricomycetes</taxon>
        <taxon>Russulales</taxon>
        <taxon>Auriscalpiaceae</taxon>
        <taxon>Auriscalpium</taxon>
    </lineage>
</organism>
<protein>
    <submittedName>
        <fullName evidence="1">Uncharacterized protein</fullName>
    </submittedName>
</protein>
<evidence type="ECO:0000313" key="1">
    <source>
        <dbReference type="EMBL" id="KAI0040149.1"/>
    </source>
</evidence>
<name>A0ACB8R7K6_9AGAM</name>
<reference evidence="1" key="2">
    <citation type="journal article" date="2022" name="New Phytol.">
        <title>Evolutionary transition to the ectomycorrhizal habit in the genomes of a hyperdiverse lineage of mushroom-forming fungi.</title>
        <authorList>
            <person name="Looney B."/>
            <person name="Miyauchi S."/>
            <person name="Morin E."/>
            <person name="Drula E."/>
            <person name="Courty P.E."/>
            <person name="Kohler A."/>
            <person name="Kuo A."/>
            <person name="LaButti K."/>
            <person name="Pangilinan J."/>
            <person name="Lipzen A."/>
            <person name="Riley R."/>
            <person name="Andreopoulos W."/>
            <person name="He G."/>
            <person name="Johnson J."/>
            <person name="Nolan M."/>
            <person name="Tritt A."/>
            <person name="Barry K.W."/>
            <person name="Grigoriev I.V."/>
            <person name="Nagy L.G."/>
            <person name="Hibbett D."/>
            <person name="Henrissat B."/>
            <person name="Matheny P.B."/>
            <person name="Labbe J."/>
            <person name="Martin F.M."/>
        </authorList>
    </citation>
    <scope>NUCLEOTIDE SEQUENCE</scope>
    <source>
        <strain evidence="1">FP105234-sp</strain>
    </source>
</reference>
<proteinExistence type="predicted"/>
<evidence type="ECO:0000313" key="2">
    <source>
        <dbReference type="Proteomes" id="UP000814033"/>
    </source>
</evidence>
<comment type="caution">
    <text evidence="1">The sequence shown here is derived from an EMBL/GenBank/DDBJ whole genome shotgun (WGS) entry which is preliminary data.</text>
</comment>
<reference evidence="1" key="1">
    <citation type="submission" date="2021-02" db="EMBL/GenBank/DDBJ databases">
        <authorList>
            <consortium name="DOE Joint Genome Institute"/>
            <person name="Ahrendt S."/>
            <person name="Looney B.P."/>
            <person name="Miyauchi S."/>
            <person name="Morin E."/>
            <person name="Drula E."/>
            <person name="Courty P.E."/>
            <person name="Chicoki N."/>
            <person name="Fauchery L."/>
            <person name="Kohler A."/>
            <person name="Kuo A."/>
            <person name="Labutti K."/>
            <person name="Pangilinan J."/>
            <person name="Lipzen A."/>
            <person name="Riley R."/>
            <person name="Andreopoulos W."/>
            <person name="He G."/>
            <person name="Johnson J."/>
            <person name="Barry K.W."/>
            <person name="Grigoriev I.V."/>
            <person name="Nagy L."/>
            <person name="Hibbett D."/>
            <person name="Henrissat B."/>
            <person name="Matheny P.B."/>
            <person name="Labbe J."/>
            <person name="Martin F."/>
        </authorList>
    </citation>
    <scope>NUCLEOTIDE SEQUENCE</scope>
    <source>
        <strain evidence="1">FP105234-sp</strain>
    </source>
</reference>
<accession>A0ACB8R7K6</accession>
<sequence>MYTARWSKPLNVGPPVRFGGLPCAERPPELEHLVELVVRTQGINDWARSRRWRWGRRRSHIQLSVCHGRDVAEQAAERRRSHSFRRPCAERRPELEHLADGTQGIIDRTRSRRWRWGRRRSRIQLSRLRCGGASHSSSALPFVLAASSVTRPDHLAELVVGKQDKSGCG</sequence>
<keyword evidence="2" id="KW-1185">Reference proteome</keyword>
<dbReference type="EMBL" id="MU276223">
    <property type="protein sequence ID" value="KAI0040149.1"/>
    <property type="molecule type" value="Genomic_DNA"/>
</dbReference>